<evidence type="ECO:0000256" key="5">
    <source>
        <dbReference type="ARBA" id="ARBA00022840"/>
    </source>
</evidence>
<dbReference type="Pfam" id="PF00005">
    <property type="entry name" value="ABC_tran"/>
    <property type="match status" value="1"/>
</dbReference>
<evidence type="ECO:0000256" key="7">
    <source>
        <dbReference type="ARBA" id="ARBA00023136"/>
    </source>
</evidence>
<evidence type="ECO:0000313" key="11">
    <source>
        <dbReference type="EMBL" id="UTI66997.1"/>
    </source>
</evidence>
<dbReference type="SMART" id="SM00382">
    <property type="entry name" value="AAA"/>
    <property type="match status" value="1"/>
</dbReference>
<proteinExistence type="inferred from homology"/>
<gene>
    <name evidence="11" type="ORF">NBH00_12500</name>
</gene>
<feature type="domain" description="ABC transporter" evidence="10">
    <location>
        <begin position="4"/>
        <end position="235"/>
    </location>
</feature>
<evidence type="ECO:0000256" key="4">
    <source>
        <dbReference type="ARBA" id="ARBA00022741"/>
    </source>
</evidence>
<accession>A0ABY5E1M5</accession>
<keyword evidence="12" id="KW-1185">Reference proteome</keyword>
<dbReference type="PANTHER" id="PTHR42711:SF19">
    <property type="entry name" value="DOXORUBICIN RESISTANCE ATP-BINDING PROTEIN DRRA"/>
    <property type="match status" value="1"/>
</dbReference>
<dbReference type="Gene3D" id="3.40.50.300">
    <property type="entry name" value="P-loop containing nucleotide triphosphate hydrolases"/>
    <property type="match status" value="1"/>
</dbReference>
<dbReference type="InterPro" id="IPR027417">
    <property type="entry name" value="P-loop_NTPase"/>
</dbReference>
<keyword evidence="6" id="KW-1278">Translocase</keyword>
<dbReference type="InterPro" id="IPR017871">
    <property type="entry name" value="ABC_transporter-like_CS"/>
</dbReference>
<dbReference type="InterPro" id="IPR003593">
    <property type="entry name" value="AAA+_ATPase"/>
</dbReference>
<dbReference type="NCBIfam" id="TIGR01188">
    <property type="entry name" value="drrA"/>
    <property type="match status" value="1"/>
</dbReference>
<evidence type="ECO:0000259" key="10">
    <source>
        <dbReference type="PROSITE" id="PS50893"/>
    </source>
</evidence>
<sequence>MVAIEVSGLERKYRSGLMAVDGIDLQVQPGEVYGFLGPNGAGKTTTVRMLVTLLRPTGGRATVAGFDVAREPQKVRRKIGVALQEAALDLLMTGRELMELQATLHGIPAKKVHARAEDLIARVGLSDAQDRRVGTYSGGMKRRLDLAMALIHAPEVLFLDEPTTGLDPTSRATLWDEVRRLKNDGTTVFLTTQYLEEADQLADRVGIISAGKIVAEGTPAALKAEVGRPHLDLCFDGDADVGRAREVLAGFGEVAASPADGVDLSIGVLEGSRAIAPVIRALDEAGIVVGRVELVEPSLDDVFAARTGSHLEGAGAAPAPGAATV</sequence>
<dbReference type="InterPro" id="IPR005894">
    <property type="entry name" value="DrrA"/>
</dbReference>
<evidence type="ECO:0000256" key="8">
    <source>
        <dbReference type="ARBA" id="ARBA00023251"/>
    </source>
</evidence>
<dbReference type="GO" id="GO:0005524">
    <property type="term" value="F:ATP binding"/>
    <property type="evidence" value="ECO:0007669"/>
    <property type="project" value="UniProtKB-KW"/>
</dbReference>
<evidence type="ECO:0000256" key="6">
    <source>
        <dbReference type="ARBA" id="ARBA00022967"/>
    </source>
</evidence>
<name>A0ABY5E1M5_9ACTN</name>
<organism evidence="11 12">
    <name type="scientific">Paraconexibacter antarcticus</name>
    <dbReference type="NCBI Taxonomy" id="2949664"/>
    <lineage>
        <taxon>Bacteria</taxon>
        <taxon>Bacillati</taxon>
        <taxon>Actinomycetota</taxon>
        <taxon>Thermoleophilia</taxon>
        <taxon>Solirubrobacterales</taxon>
        <taxon>Paraconexibacteraceae</taxon>
        <taxon>Paraconexibacter</taxon>
    </lineage>
</organism>
<comment type="subcellular location">
    <subcellularLocation>
        <location evidence="1">Cell membrane</location>
        <topology evidence="1">Peripheral membrane protein</topology>
        <orientation evidence="1">Cytoplasmic side</orientation>
    </subcellularLocation>
</comment>
<keyword evidence="5 11" id="KW-0067">ATP-binding</keyword>
<dbReference type="EMBL" id="CP098502">
    <property type="protein sequence ID" value="UTI66997.1"/>
    <property type="molecule type" value="Genomic_DNA"/>
</dbReference>
<reference evidence="11 12" key="1">
    <citation type="submission" date="2022-06" db="EMBL/GenBank/DDBJ databases">
        <title>Paraconexibacter antarcticus.</title>
        <authorList>
            <person name="Kim C.S."/>
        </authorList>
    </citation>
    <scope>NUCLEOTIDE SEQUENCE [LARGE SCALE GENOMIC DNA]</scope>
    <source>
        <strain evidence="11 12">02-257</strain>
    </source>
</reference>
<dbReference type="PROSITE" id="PS50893">
    <property type="entry name" value="ABC_TRANSPORTER_2"/>
    <property type="match status" value="1"/>
</dbReference>
<evidence type="ECO:0000256" key="1">
    <source>
        <dbReference type="ARBA" id="ARBA00004413"/>
    </source>
</evidence>
<keyword evidence="8" id="KW-0046">Antibiotic resistance</keyword>
<dbReference type="PROSITE" id="PS00211">
    <property type="entry name" value="ABC_TRANSPORTER_1"/>
    <property type="match status" value="1"/>
</dbReference>
<dbReference type="RefSeq" id="WP_254573649.1">
    <property type="nucleotide sequence ID" value="NZ_CP098502.1"/>
</dbReference>
<dbReference type="InterPro" id="IPR003439">
    <property type="entry name" value="ABC_transporter-like_ATP-bd"/>
</dbReference>
<keyword evidence="2" id="KW-0813">Transport</keyword>
<evidence type="ECO:0000313" key="12">
    <source>
        <dbReference type="Proteomes" id="UP001056035"/>
    </source>
</evidence>
<keyword evidence="7" id="KW-0472">Membrane</keyword>
<evidence type="ECO:0000256" key="9">
    <source>
        <dbReference type="ARBA" id="ARBA00049985"/>
    </source>
</evidence>
<dbReference type="PANTHER" id="PTHR42711">
    <property type="entry name" value="ABC TRANSPORTER ATP-BINDING PROTEIN"/>
    <property type="match status" value="1"/>
</dbReference>
<dbReference type="SUPFAM" id="SSF52540">
    <property type="entry name" value="P-loop containing nucleoside triphosphate hydrolases"/>
    <property type="match status" value="1"/>
</dbReference>
<dbReference type="Proteomes" id="UP001056035">
    <property type="component" value="Chromosome"/>
</dbReference>
<comment type="similarity">
    <text evidence="9">Belongs to the ABC transporter superfamily. Drug exporter-1 (DrugE1) (TC 3.A.1.105) family.</text>
</comment>
<evidence type="ECO:0000256" key="3">
    <source>
        <dbReference type="ARBA" id="ARBA00022475"/>
    </source>
</evidence>
<keyword evidence="3" id="KW-1003">Cell membrane</keyword>
<evidence type="ECO:0000256" key="2">
    <source>
        <dbReference type="ARBA" id="ARBA00022448"/>
    </source>
</evidence>
<keyword evidence="4" id="KW-0547">Nucleotide-binding</keyword>
<protein>
    <submittedName>
        <fullName evidence="11">ATP-binding cassette domain-containing protein</fullName>
    </submittedName>
</protein>
<dbReference type="InterPro" id="IPR050763">
    <property type="entry name" value="ABC_transporter_ATP-binding"/>
</dbReference>